<keyword evidence="3" id="KW-1185">Reference proteome</keyword>
<feature type="region of interest" description="Disordered" evidence="1">
    <location>
        <begin position="141"/>
        <end position="290"/>
    </location>
</feature>
<evidence type="ECO:0000313" key="2">
    <source>
        <dbReference type="EMBL" id="GFO45517.1"/>
    </source>
</evidence>
<accession>A0AAV4DN36</accession>
<reference evidence="2 3" key="1">
    <citation type="journal article" date="2021" name="Elife">
        <title>Chloroplast acquisition without the gene transfer in kleptoplastic sea slugs, Plakobranchus ocellatus.</title>
        <authorList>
            <person name="Maeda T."/>
            <person name="Takahashi S."/>
            <person name="Yoshida T."/>
            <person name="Shimamura S."/>
            <person name="Takaki Y."/>
            <person name="Nagai Y."/>
            <person name="Toyoda A."/>
            <person name="Suzuki Y."/>
            <person name="Arimoto A."/>
            <person name="Ishii H."/>
            <person name="Satoh N."/>
            <person name="Nishiyama T."/>
            <person name="Hasebe M."/>
            <person name="Maruyama T."/>
            <person name="Minagawa J."/>
            <person name="Obokata J."/>
            <person name="Shigenobu S."/>
        </authorList>
    </citation>
    <scope>NUCLEOTIDE SEQUENCE [LARGE SCALE GENOMIC DNA]</scope>
</reference>
<dbReference type="Proteomes" id="UP000735302">
    <property type="component" value="Unassembled WGS sequence"/>
</dbReference>
<feature type="compositionally biased region" description="Basic and acidic residues" evidence="1">
    <location>
        <begin position="249"/>
        <end position="279"/>
    </location>
</feature>
<organism evidence="2 3">
    <name type="scientific">Plakobranchus ocellatus</name>
    <dbReference type="NCBI Taxonomy" id="259542"/>
    <lineage>
        <taxon>Eukaryota</taxon>
        <taxon>Metazoa</taxon>
        <taxon>Spiralia</taxon>
        <taxon>Lophotrochozoa</taxon>
        <taxon>Mollusca</taxon>
        <taxon>Gastropoda</taxon>
        <taxon>Heterobranchia</taxon>
        <taxon>Euthyneura</taxon>
        <taxon>Panpulmonata</taxon>
        <taxon>Sacoglossa</taxon>
        <taxon>Placobranchoidea</taxon>
        <taxon>Plakobranchidae</taxon>
        <taxon>Plakobranchus</taxon>
    </lineage>
</organism>
<proteinExistence type="predicted"/>
<sequence>MGRQKTPIAFHFRGREMRGKTRWSPSGSDLAFKHQECKNPRPTNQNSAIAECLPLLAVGDCVRIQNQTGPHPTKWDKTGIVIQVHQFDQYVIRVDGTGKITLRNRKFLHLYHSVIARSPMATLPSFTAIITKTTSGVLTKPMASAPATYPEPVNTPEMEQPRTPPDNNSEPPSDSFISDPVVEPEPINIPNTPATAADKSPPIKTTCMPNALRAQQPHNKPGGKEDEIEEVNSNKRRKKKEEVCDEEEEKVKPEEEKGGEVKVRGYVKEEEEEEKKKKEEEEEEEKIIED</sequence>
<dbReference type="EMBL" id="BLXT01008064">
    <property type="protein sequence ID" value="GFO45517.1"/>
    <property type="molecule type" value="Genomic_DNA"/>
</dbReference>
<evidence type="ECO:0000313" key="3">
    <source>
        <dbReference type="Proteomes" id="UP000735302"/>
    </source>
</evidence>
<gene>
    <name evidence="2" type="ORF">PoB_007202200</name>
</gene>
<protein>
    <submittedName>
        <fullName evidence="2">Transcription factor iiib 90 kDa subunit</fullName>
    </submittedName>
</protein>
<feature type="compositionally biased region" description="Low complexity" evidence="1">
    <location>
        <begin position="165"/>
        <end position="175"/>
    </location>
</feature>
<evidence type="ECO:0000256" key="1">
    <source>
        <dbReference type="SAM" id="MobiDB-lite"/>
    </source>
</evidence>
<dbReference type="AlphaFoldDB" id="A0AAV4DN36"/>
<feature type="compositionally biased region" description="Acidic residues" evidence="1">
    <location>
        <begin position="280"/>
        <end position="290"/>
    </location>
</feature>
<name>A0AAV4DN36_9GAST</name>
<comment type="caution">
    <text evidence="2">The sequence shown here is derived from an EMBL/GenBank/DDBJ whole genome shotgun (WGS) entry which is preliminary data.</text>
</comment>